<feature type="compositionally biased region" description="Polar residues" evidence="2">
    <location>
        <begin position="1"/>
        <end position="21"/>
    </location>
</feature>
<dbReference type="STRING" id="1077348.A0A2G8SLE7"/>
<evidence type="ECO:0000256" key="1">
    <source>
        <dbReference type="SAM" id="Coils"/>
    </source>
</evidence>
<evidence type="ECO:0000256" key="2">
    <source>
        <dbReference type="SAM" id="MobiDB-lite"/>
    </source>
</evidence>
<accession>A0A2G8SLE7</accession>
<feature type="coiled-coil region" evidence="1">
    <location>
        <begin position="89"/>
        <end position="155"/>
    </location>
</feature>
<reference evidence="3 4" key="1">
    <citation type="journal article" date="2015" name="Sci. Rep.">
        <title>Chromosome-level genome map provides insights into diverse defense mechanisms in the medicinal fungus Ganoderma sinense.</title>
        <authorList>
            <person name="Zhu Y."/>
            <person name="Xu J."/>
            <person name="Sun C."/>
            <person name="Zhou S."/>
            <person name="Xu H."/>
            <person name="Nelson D.R."/>
            <person name="Qian J."/>
            <person name="Song J."/>
            <person name="Luo H."/>
            <person name="Xiang L."/>
            <person name="Li Y."/>
            <person name="Xu Z."/>
            <person name="Ji A."/>
            <person name="Wang L."/>
            <person name="Lu S."/>
            <person name="Hayward A."/>
            <person name="Sun W."/>
            <person name="Li X."/>
            <person name="Schwartz D.C."/>
            <person name="Wang Y."/>
            <person name="Chen S."/>
        </authorList>
    </citation>
    <scope>NUCLEOTIDE SEQUENCE [LARGE SCALE GENOMIC DNA]</scope>
    <source>
        <strain evidence="3 4">ZZ0214-1</strain>
    </source>
</reference>
<dbReference type="AlphaFoldDB" id="A0A2G8SLE7"/>
<dbReference type="EMBL" id="AYKW01000005">
    <property type="protein sequence ID" value="PIL34584.1"/>
    <property type="molecule type" value="Genomic_DNA"/>
</dbReference>
<comment type="caution">
    <text evidence="3">The sequence shown here is derived from an EMBL/GenBank/DDBJ whole genome shotgun (WGS) entry which is preliminary data.</text>
</comment>
<evidence type="ECO:0000313" key="3">
    <source>
        <dbReference type="EMBL" id="PIL34584.1"/>
    </source>
</evidence>
<sequence length="447" mass="49640">MFDDITSSLGSLGSSADNTTSQHHRSASPTGGPGSTHTSRYKGDAGVQDDPTRRGTGAIQSYPQKPQPEDPWAVAQAWWTKTYEAEERVKQIQAALTKTEQDLRRTNEQVYEAEHRINELQTALTRSQQELCRTNDELRDTAALLDRRSAELRDAQAYLSHPDDVADAEVLHLVERINSRIFQTAASIADAFQSQYGKQKDIQASQEAATRVRGFLGSKLLHALSTVDYSRDPSVVQTALQAAFVSFVAWLCATWDFGATGRKNALPKIYQHIRKTEQQSVAGRWRALSRTYVKMLVENGEDSESIEVHELVRDIADILLVCGVVAEPQNLHTEIGSTYADALREVIHLSFEVQRIAGEVIISRDLQIFTARRGKPFDPSRMIDKWGDPKKTPHAEETHPVLCTTQLGLVREEIKATEGGVGGEIVAVVLLEPTVVLTSFLEQLPSE</sequence>
<name>A0A2G8SLE7_9APHY</name>
<dbReference type="OrthoDB" id="3147752at2759"/>
<proteinExistence type="predicted"/>
<protein>
    <submittedName>
        <fullName evidence="3">Uncharacterized protein</fullName>
    </submittedName>
</protein>
<dbReference type="Proteomes" id="UP000230002">
    <property type="component" value="Unassembled WGS sequence"/>
</dbReference>
<feature type="region of interest" description="Disordered" evidence="2">
    <location>
        <begin position="1"/>
        <end position="71"/>
    </location>
</feature>
<keyword evidence="1" id="KW-0175">Coiled coil</keyword>
<keyword evidence="4" id="KW-1185">Reference proteome</keyword>
<evidence type="ECO:0000313" key="4">
    <source>
        <dbReference type="Proteomes" id="UP000230002"/>
    </source>
</evidence>
<gene>
    <name evidence="3" type="ORF">GSI_03363</name>
</gene>
<organism evidence="3 4">
    <name type="scientific">Ganoderma sinense ZZ0214-1</name>
    <dbReference type="NCBI Taxonomy" id="1077348"/>
    <lineage>
        <taxon>Eukaryota</taxon>
        <taxon>Fungi</taxon>
        <taxon>Dikarya</taxon>
        <taxon>Basidiomycota</taxon>
        <taxon>Agaricomycotina</taxon>
        <taxon>Agaricomycetes</taxon>
        <taxon>Polyporales</taxon>
        <taxon>Polyporaceae</taxon>
        <taxon>Ganoderma</taxon>
    </lineage>
</organism>